<gene>
    <name evidence="2" type="ORF">Tci_041304</name>
</gene>
<protein>
    <submittedName>
        <fullName evidence="2">Uncharacterized protein</fullName>
    </submittedName>
</protein>
<evidence type="ECO:0000256" key="1">
    <source>
        <dbReference type="SAM" id="MobiDB-lite"/>
    </source>
</evidence>
<evidence type="ECO:0000313" key="2">
    <source>
        <dbReference type="EMBL" id="GEU69326.1"/>
    </source>
</evidence>
<accession>A0A6L2M5Q9</accession>
<reference evidence="2" key="1">
    <citation type="journal article" date="2019" name="Sci. Rep.">
        <title>Draft genome of Tanacetum cinerariifolium, the natural source of mosquito coil.</title>
        <authorList>
            <person name="Yamashiro T."/>
            <person name="Shiraishi A."/>
            <person name="Satake H."/>
            <person name="Nakayama K."/>
        </authorList>
    </citation>
    <scope>NUCLEOTIDE SEQUENCE</scope>
</reference>
<proteinExistence type="predicted"/>
<comment type="caution">
    <text evidence="2">The sequence shown here is derived from an EMBL/GenBank/DDBJ whole genome shotgun (WGS) entry which is preliminary data.</text>
</comment>
<dbReference type="EMBL" id="BKCJ010005915">
    <property type="protein sequence ID" value="GEU69326.1"/>
    <property type="molecule type" value="Genomic_DNA"/>
</dbReference>
<name>A0A6L2M5Q9_TANCI</name>
<dbReference type="AlphaFoldDB" id="A0A6L2M5Q9"/>
<feature type="region of interest" description="Disordered" evidence="1">
    <location>
        <begin position="105"/>
        <end position="135"/>
    </location>
</feature>
<sequence>MKLTCSKEGGEIYGDVGGEECERELLEIGGEGVVLVSGGEEDDIKNLKISDGFKSKDVIDIKKNDIIYSDILGKAWFWKMKILVSVLIRKERVVGPRKSRFKVAEKEETGNFHDSPYGGPISPGDPKYIRGPSVI</sequence>
<organism evidence="2">
    <name type="scientific">Tanacetum cinerariifolium</name>
    <name type="common">Dalmatian daisy</name>
    <name type="synonym">Chrysanthemum cinerariifolium</name>
    <dbReference type="NCBI Taxonomy" id="118510"/>
    <lineage>
        <taxon>Eukaryota</taxon>
        <taxon>Viridiplantae</taxon>
        <taxon>Streptophyta</taxon>
        <taxon>Embryophyta</taxon>
        <taxon>Tracheophyta</taxon>
        <taxon>Spermatophyta</taxon>
        <taxon>Magnoliopsida</taxon>
        <taxon>eudicotyledons</taxon>
        <taxon>Gunneridae</taxon>
        <taxon>Pentapetalae</taxon>
        <taxon>asterids</taxon>
        <taxon>campanulids</taxon>
        <taxon>Asterales</taxon>
        <taxon>Asteraceae</taxon>
        <taxon>Asteroideae</taxon>
        <taxon>Anthemideae</taxon>
        <taxon>Anthemidinae</taxon>
        <taxon>Tanacetum</taxon>
    </lineage>
</organism>